<dbReference type="InterPro" id="IPR036388">
    <property type="entry name" value="WH-like_DNA-bd_sf"/>
</dbReference>
<comment type="similarity">
    <text evidence="1">Belongs to the LysR transcriptional regulatory family.</text>
</comment>
<evidence type="ECO:0000313" key="6">
    <source>
        <dbReference type="EMBL" id="OPF83916.1"/>
    </source>
</evidence>
<accession>A0A1V4DC92</accession>
<dbReference type="EMBL" id="LAKD02000004">
    <property type="protein sequence ID" value="OPF83916.1"/>
    <property type="molecule type" value="Genomic_DNA"/>
</dbReference>
<comment type="caution">
    <text evidence="6">The sequence shown here is derived from an EMBL/GenBank/DDBJ whole genome shotgun (WGS) entry which is preliminary data.</text>
</comment>
<gene>
    <name evidence="6" type="ORF">VT50_0202625</name>
</gene>
<evidence type="ECO:0000256" key="4">
    <source>
        <dbReference type="ARBA" id="ARBA00023163"/>
    </source>
</evidence>
<dbReference type="InterPro" id="IPR005119">
    <property type="entry name" value="LysR_subst-bd"/>
</dbReference>
<evidence type="ECO:0000256" key="3">
    <source>
        <dbReference type="ARBA" id="ARBA00023125"/>
    </source>
</evidence>
<dbReference type="InterPro" id="IPR000847">
    <property type="entry name" value="LysR_HTH_N"/>
</dbReference>
<protein>
    <submittedName>
        <fullName evidence="6">LysR family transcriptional regulator</fullName>
    </submittedName>
</protein>
<dbReference type="Pfam" id="PF03466">
    <property type="entry name" value="LysR_substrate"/>
    <property type="match status" value="1"/>
</dbReference>
<dbReference type="GO" id="GO:0032993">
    <property type="term" value="C:protein-DNA complex"/>
    <property type="evidence" value="ECO:0007669"/>
    <property type="project" value="TreeGrafter"/>
</dbReference>
<dbReference type="SUPFAM" id="SSF53850">
    <property type="entry name" value="Periplasmic binding protein-like II"/>
    <property type="match status" value="1"/>
</dbReference>
<dbReference type="PANTHER" id="PTHR30346">
    <property type="entry name" value="TRANSCRIPTIONAL DUAL REGULATOR HCAR-RELATED"/>
    <property type="match status" value="1"/>
</dbReference>
<evidence type="ECO:0000313" key="7">
    <source>
        <dbReference type="Proteomes" id="UP000033615"/>
    </source>
</evidence>
<dbReference type="InterPro" id="IPR036390">
    <property type="entry name" value="WH_DNA-bd_sf"/>
</dbReference>
<dbReference type="GO" id="GO:0003700">
    <property type="term" value="F:DNA-binding transcription factor activity"/>
    <property type="evidence" value="ECO:0007669"/>
    <property type="project" value="InterPro"/>
</dbReference>
<evidence type="ECO:0000256" key="1">
    <source>
        <dbReference type="ARBA" id="ARBA00009437"/>
    </source>
</evidence>
<dbReference type="GO" id="GO:0003677">
    <property type="term" value="F:DNA binding"/>
    <property type="evidence" value="ECO:0007669"/>
    <property type="project" value="UniProtKB-KW"/>
</dbReference>
<dbReference type="SUPFAM" id="SSF46785">
    <property type="entry name" value="Winged helix' DNA-binding domain"/>
    <property type="match status" value="1"/>
</dbReference>
<keyword evidence="3" id="KW-0238">DNA-binding</keyword>
<dbReference type="PANTHER" id="PTHR30346:SF29">
    <property type="entry name" value="LYSR SUBSTRATE-BINDING"/>
    <property type="match status" value="1"/>
</dbReference>
<keyword evidence="7" id="KW-1185">Reference proteome</keyword>
<keyword evidence="2" id="KW-0805">Transcription regulation</keyword>
<dbReference type="Pfam" id="PF00126">
    <property type="entry name" value="HTH_1"/>
    <property type="match status" value="1"/>
</dbReference>
<name>A0A1V4DC92_9ACTN</name>
<sequence length="317" mass="33467">MSRLRLLLALHERGTLQAAASALHISTSAASQQLAALTREAGARLTEMDGRRLRLTDAGRVLVEHAYAVFARLERAQGDVRAAADGELGQLTVGAFPSAIATLLIPAVRVARERHPRLRVDLREVEVPAGLDQLSTGDLDLVVGVEGAGTQPPDDQRYARLPLGVDDFLLAVPLDHPSARGPAAVLSHLADQEWVGTREGDSCDQLLHGACLAAGFRPMVRHRAADWTAILALVEAGMGLTLLPSSARIPVPAAVRVVPVAERISRHVYVAVRQGGATHPAVAAYLAALEQVAADVFDEVTGQPPPSGIPHLGGREG</sequence>
<dbReference type="PROSITE" id="PS50931">
    <property type="entry name" value="HTH_LYSR"/>
    <property type="match status" value="1"/>
</dbReference>
<dbReference type="CDD" id="cd08423">
    <property type="entry name" value="PBP2_LTTR_like_6"/>
    <property type="match status" value="1"/>
</dbReference>
<dbReference type="AlphaFoldDB" id="A0A1V4DC92"/>
<proteinExistence type="inferred from homology"/>
<reference evidence="6" key="1">
    <citation type="submission" date="2016-12" db="EMBL/GenBank/DDBJ databases">
        <title>Genome sequence of Streptomyces antioxidans MUSC 164.</title>
        <authorList>
            <person name="Lee L.-H."/>
            <person name="Ser H.-L."/>
        </authorList>
    </citation>
    <scope>NUCLEOTIDE SEQUENCE [LARGE SCALE GENOMIC DNA]</scope>
    <source>
        <strain evidence="6">MUSC 164</strain>
    </source>
</reference>
<feature type="domain" description="HTH lysR-type" evidence="5">
    <location>
        <begin position="1"/>
        <end position="56"/>
    </location>
</feature>
<evidence type="ECO:0000256" key="2">
    <source>
        <dbReference type="ARBA" id="ARBA00023015"/>
    </source>
</evidence>
<dbReference type="Gene3D" id="1.10.10.10">
    <property type="entry name" value="Winged helix-like DNA-binding domain superfamily/Winged helix DNA-binding domain"/>
    <property type="match status" value="1"/>
</dbReference>
<dbReference type="Gene3D" id="3.40.190.10">
    <property type="entry name" value="Periplasmic binding protein-like II"/>
    <property type="match status" value="2"/>
</dbReference>
<evidence type="ECO:0000259" key="5">
    <source>
        <dbReference type="PROSITE" id="PS50931"/>
    </source>
</evidence>
<dbReference type="Proteomes" id="UP000033615">
    <property type="component" value="Unassembled WGS sequence"/>
</dbReference>
<organism evidence="6 7">
    <name type="scientific">Streptomyces antioxidans</name>
    <dbReference type="NCBI Taxonomy" id="1507734"/>
    <lineage>
        <taxon>Bacteria</taxon>
        <taxon>Bacillati</taxon>
        <taxon>Actinomycetota</taxon>
        <taxon>Actinomycetes</taxon>
        <taxon>Kitasatosporales</taxon>
        <taxon>Streptomycetaceae</taxon>
        <taxon>Streptomyces</taxon>
    </lineage>
</organism>
<keyword evidence="4" id="KW-0804">Transcription</keyword>